<dbReference type="Pfam" id="PF20182">
    <property type="entry name" value="DUF6545"/>
    <property type="match status" value="1"/>
</dbReference>
<organism evidence="3 4">
    <name type="scientific">Streptomyces malaysiense</name>
    <dbReference type="NCBI Taxonomy" id="1428626"/>
    <lineage>
        <taxon>Bacteria</taxon>
        <taxon>Bacillati</taxon>
        <taxon>Actinomycetota</taxon>
        <taxon>Actinomycetes</taxon>
        <taxon>Kitasatosporales</taxon>
        <taxon>Streptomycetaceae</taxon>
        <taxon>Streptomyces</taxon>
    </lineage>
</organism>
<feature type="transmembrane region" description="Helical" evidence="1">
    <location>
        <begin position="146"/>
        <end position="167"/>
    </location>
</feature>
<accession>A0A1J4Q5C9</accession>
<gene>
    <name evidence="3" type="ORF">VT52_006730</name>
</gene>
<dbReference type="InterPro" id="IPR046675">
    <property type="entry name" value="DUF6545"/>
</dbReference>
<name>A0A1J4Q5C9_9ACTN</name>
<dbReference type="OrthoDB" id="4328840at2"/>
<feature type="domain" description="DUF6545" evidence="2">
    <location>
        <begin position="251"/>
        <end position="357"/>
    </location>
</feature>
<feature type="transmembrane region" description="Helical" evidence="1">
    <location>
        <begin position="6"/>
        <end position="23"/>
    </location>
</feature>
<feature type="transmembrane region" description="Helical" evidence="1">
    <location>
        <begin position="105"/>
        <end position="126"/>
    </location>
</feature>
<keyword evidence="4" id="KW-1185">Reference proteome</keyword>
<feature type="transmembrane region" description="Helical" evidence="1">
    <location>
        <begin position="35"/>
        <end position="54"/>
    </location>
</feature>
<protein>
    <recommendedName>
        <fullName evidence="2">DUF6545 domain-containing protein</fullName>
    </recommendedName>
</protein>
<keyword evidence="1" id="KW-0812">Transmembrane</keyword>
<evidence type="ECO:0000313" key="4">
    <source>
        <dbReference type="Proteomes" id="UP000034838"/>
    </source>
</evidence>
<feature type="transmembrane region" description="Helical" evidence="1">
    <location>
        <begin position="227"/>
        <end position="248"/>
    </location>
</feature>
<dbReference type="EMBL" id="LBDA02000012">
    <property type="protein sequence ID" value="OIK28349.1"/>
    <property type="molecule type" value="Genomic_DNA"/>
</dbReference>
<reference evidence="3" key="1">
    <citation type="submission" date="2016-10" db="EMBL/GenBank/DDBJ databases">
        <title>Genome sequence of Streptomyces malaysiense MUSC 136.</title>
        <authorList>
            <person name="Lee L.-H."/>
            <person name="Ser H.-L."/>
        </authorList>
    </citation>
    <scope>NUCLEOTIDE SEQUENCE [LARGE SCALE GENOMIC DNA]</scope>
    <source>
        <strain evidence="3">MUSC 136</strain>
    </source>
</reference>
<comment type="caution">
    <text evidence="3">The sequence shown here is derived from an EMBL/GenBank/DDBJ whole genome shotgun (WGS) entry which is preliminary data.</text>
</comment>
<sequence length="395" mass="42774">MASGPGNPVYYVGGAALFLVCALKLPPLARRRRDPLLWSAFTQLFAGGCVMLLAAPRSIVELNRATGVTNCAALVVYAALTAYSGASLLLIIHWRPAPPERTRRAARWCVAAYSLAVLTVVVLFLAGDAPVEQVTLFDSYYARTPWIREMIVTYLLAHGVAAIANVVMCRRWSKEVHGSLRAGLRLLVAAYLLHVGYDVTRLVAVGARWTGHDLDFLISQVSPRCAALSAVIGAVGYALPLVGPRVAGTVRVVRQLRRLAPMWRLLRDVPTPGAIRSSLPWWRTPPAMLLMSRKTALYDAILALAPYCDPAVRDAAHRTALSRCPDEAAAAASADAAMIVVALERQHAHPDRMPDAPGAAAWRAKDLVPLSLALASPVVQDFRAHHRFPAESSRP</sequence>
<evidence type="ECO:0000259" key="2">
    <source>
        <dbReference type="Pfam" id="PF20182"/>
    </source>
</evidence>
<keyword evidence="1" id="KW-1133">Transmembrane helix</keyword>
<dbReference type="InterPro" id="IPR050039">
    <property type="entry name" value="MAB_1171c-like"/>
</dbReference>
<evidence type="ECO:0000313" key="3">
    <source>
        <dbReference type="EMBL" id="OIK28349.1"/>
    </source>
</evidence>
<dbReference type="AlphaFoldDB" id="A0A1J4Q5C9"/>
<proteinExistence type="predicted"/>
<dbReference type="RefSeq" id="WP_046420275.1">
    <property type="nucleotide sequence ID" value="NZ_LBDA02000012.1"/>
</dbReference>
<keyword evidence="1" id="KW-0472">Membrane</keyword>
<dbReference type="NCBIfam" id="NF042915">
    <property type="entry name" value="MAB_1171c_fam"/>
    <property type="match status" value="1"/>
</dbReference>
<feature type="transmembrane region" description="Helical" evidence="1">
    <location>
        <begin position="188"/>
        <end position="207"/>
    </location>
</feature>
<evidence type="ECO:0000256" key="1">
    <source>
        <dbReference type="SAM" id="Phobius"/>
    </source>
</evidence>
<feature type="transmembrane region" description="Helical" evidence="1">
    <location>
        <begin position="74"/>
        <end position="93"/>
    </location>
</feature>
<dbReference type="Proteomes" id="UP000034838">
    <property type="component" value="Unassembled WGS sequence"/>
</dbReference>